<dbReference type="PROSITE" id="PS50290">
    <property type="entry name" value="PI3_4_KINASE_3"/>
    <property type="match status" value="1"/>
</dbReference>
<dbReference type="Gene3D" id="3.30.1010.10">
    <property type="entry name" value="Phosphatidylinositol 3-kinase Catalytic Subunit, Chain A, domain 4"/>
    <property type="match status" value="1"/>
</dbReference>
<feature type="domain" description="PI3K/PI4K catalytic" evidence="3">
    <location>
        <begin position="25"/>
        <end position="74"/>
    </location>
</feature>
<name>A0A1S8WWV0_OPIVI</name>
<organism evidence="4 5">
    <name type="scientific">Opisthorchis viverrini</name>
    <name type="common">Southeast Asian liver fluke</name>
    <dbReference type="NCBI Taxonomy" id="6198"/>
    <lineage>
        <taxon>Eukaryota</taxon>
        <taxon>Metazoa</taxon>
        <taxon>Spiralia</taxon>
        <taxon>Lophotrochozoa</taxon>
        <taxon>Platyhelminthes</taxon>
        <taxon>Trematoda</taxon>
        <taxon>Digenea</taxon>
        <taxon>Opisthorchiida</taxon>
        <taxon>Opisthorchiata</taxon>
        <taxon>Opisthorchiidae</taxon>
        <taxon>Opisthorchis</taxon>
    </lineage>
</organism>
<evidence type="ECO:0000256" key="2">
    <source>
        <dbReference type="ARBA" id="ARBA00022777"/>
    </source>
</evidence>
<accession>A0A1S8WWV0</accession>
<dbReference type="PANTHER" id="PTHR10048:SF22">
    <property type="entry name" value="PHOSPHATIDYLINOSITOL 4-KINASE BETA"/>
    <property type="match status" value="1"/>
</dbReference>
<proteinExistence type="predicted"/>
<keyword evidence="2" id="KW-0418">Kinase</keyword>
<sequence>MFQRVVSNELMGSDPEDPSAAVLKEPWHMKCQRIRELSPWGSLPGWRLTAAIVKVGDDLRQEQLAYQLLSVLQE</sequence>
<dbReference type="InterPro" id="IPR015433">
    <property type="entry name" value="PI3/4_kinase"/>
</dbReference>
<evidence type="ECO:0000313" key="4">
    <source>
        <dbReference type="EMBL" id="OON18845.1"/>
    </source>
</evidence>
<dbReference type="AlphaFoldDB" id="A0A1S8WWV0"/>
<protein>
    <recommendedName>
        <fullName evidence="3">PI3K/PI4K catalytic domain-containing protein</fullName>
    </recommendedName>
</protein>
<dbReference type="GO" id="GO:0046854">
    <property type="term" value="P:phosphatidylinositol phosphate biosynthetic process"/>
    <property type="evidence" value="ECO:0007669"/>
    <property type="project" value="InterPro"/>
</dbReference>
<dbReference type="InterPro" id="IPR000403">
    <property type="entry name" value="PI3/4_kinase_cat_dom"/>
</dbReference>
<evidence type="ECO:0000313" key="5">
    <source>
        <dbReference type="Proteomes" id="UP000243686"/>
    </source>
</evidence>
<keyword evidence="5" id="KW-1185">Reference proteome</keyword>
<dbReference type="GO" id="GO:0048015">
    <property type="term" value="P:phosphatidylinositol-mediated signaling"/>
    <property type="evidence" value="ECO:0007669"/>
    <property type="project" value="TreeGrafter"/>
</dbReference>
<dbReference type="GO" id="GO:0016020">
    <property type="term" value="C:membrane"/>
    <property type="evidence" value="ECO:0007669"/>
    <property type="project" value="TreeGrafter"/>
</dbReference>
<dbReference type="EMBL" id="KV893795">
    <property type="protein sequence ID" value="OON18845.1"/>
    <property type="molecule type" value="Genomic_DNA"/>
</dbReference>
<dbReference type="GO" id="GO:0005737">
    <property type="term" value="C:cytoplasm"/>
    <property type="evidence" value="ECO:0007669"/>
    <property type="project" value="TreeGrafter"/>
</dbReference>
<gene>
    <name evidence="4" type="ORF">X801_05295</name>
</gene>
<dbReference type="PROSITE" id="PS00915">
    <property type="entry name" value="PI3_4_KINASE_1"/>
    <property type="match status" value="1"/>
</dbReference>
<dbReference type="InterPro" id="IPR018936">
    <property type="entry name" value="PI3/4_kinase_CS"/>
</dbReference>
<dbReference type="PANTHER" id="PTHR10048">
    <property type="entry name" value="PHOSPHATIDYLINOSITOL KINASE"/>
    <property type="match status" value="1"/>
</dbReference>
<evidence type="ECO:0000256" key="1">
    <source>
        <dbReference type="ARBA" id="ARBA00022679"/>
    </source>
</evidence>
<reference evidence="4 5" key="1">
    <citation type="submission" date="2015-03" db="EMBL/GenBank/DDBJ databases">
        <title>Draft genome of the nematode, Opisthorchis viverrini.</title>
        <authorList>
            <person name="Mitreva M."/>
        </authorList>
    </citation>
    <scope>NUCLEOTIDE SEQUENCE [LARGE SCALE GENOMIC DNA]</scope>
    <source>
        <strain evidence="4">Khon Kaen</strain>
    </source>
</reference>
<dbReference type="Proteomes" id="UP000243686">
    <property type="component" value="Unassembled WGS sequence"/>
</dbReference>
<dbReference type="GO" id="GO:0004430">
    <property type="term" value="F:1-phosphatidylinositol 4-kinase activity"/>
    <property type="evidence" value="ECO:0007669"/>
    <property type="project" value="TreeGrafter"/>
</dbReference>
<keyword evidence="1" id="KW-0808">Transferase</keyword>
<evidence type="ECO:0000259" key="3">
    <source>
        <dbReference type="PROSITE" id="PS50290"/>
    </source>
</evidence>